<dbReference type="PANTHER" id="PTHR30480:SF13">
    <property type="entry name" value="BETA-HEXOSAMINIDASE"/>
    <property type="match status" value="1"/>
</dbReference>
<evidence type="ECO:0000256" key="4">
    <source>
        <dbReference type="ARBA" id="ARBA00022801"/>
    </source>
</evidence>
<dbReference type="EC" id="3.2.1.52" evidence="3"/>
<dbReference type="EMBL" id="DVGB01000006">
    <property type="protein sequence ID" value="HIR00814.1"/>
    <property type="molecule type" value="Genomic_DNA"/>
</dbReference>
<dbReference type="PANTHER" id="PTHR30480">
    <property type="entry name" value="BETA-HEXOSAMINIDASE-RELATED"/>
    <property type="match status" value="1"/>
</dbReference>
<evidence type="ECO:0000313" key="10">
    <source>
        <dbReference type="Proteomes" id="UP000824261"/>
    </source>
</evidence>
<evidence type="ECO:0000256" key="7">
    <source>
        <dbReference type="SAM" id="SignalP"/>
    </source>
</evidence>
<dbReference type="Gene3D" id="3.20.20.300">
    <property type="entry name" value="Glycoside hydrolase, family 3, N-terminal domain"/>
    <property type="match status" value="1"/>
</dbReference>
<gene>
    <name evidence="9" type="ORF">IAA69_00830</name>
</gene>
<dbReference type="InterPro" id="IPR036962">
    <property type="entry name" value="Glyco_hydro_3_N_sf"/>
</dbReference>
<dbReference type="InterPro" id="IPR001764">
    <property type="entry name" value="Glyco_hydro_3_N"/>
</dbReference>
<evidence type="ECO:0000256" key="1">
    <source>
        <dbReference type="ARBA" id="ARBA00001231"/>
    </source>
</evidence>
<feature type="compositionally biased region" description="Polar residues" evidence="6">
    <location>
        <begin position="38"/>
        <end position="49"/>
    </location>
</feature>
<evidence type="ECO:0000256" key="5">
    <source>
        <dbReference type="ARBA" id="ARBA00023295"/>
    </source>
</evidence>
<name>A0A9D1D279_9ACTN</name>
<reference evidence="9" key="1">
    <citation type="submission" date="2020-10" db="EMBL/GenBank/DDBJ databases">
        <authorList>
            <person name="Gilroy R."/>
        </authorList>
    </citation>
    <scope>NUCLEOTIDE SEQUENCE</scope>
    <source>
        <strain evidence="9">ChiGjej1B1-2707</strain>
    </source>
</reference>
<comment type="catalytic activity">
    <reaction evidence="1">
        <text>Hydrolysis of terminal non-reducing N-acetyl-D-hexosamine residues in N-acetyl-beta-D-hexosaminides.</text>
        <dbReference type="EC" id="3.2.1.52"/>
    </reaction>
</comment>
<evidence type="ECO:0000256" key="2">
    <source>
        <dbReference type="ARBA" id="ARBA00005336"/>
    </source>
</evidence>
<dbReference type="GO" id="GO:0005975">
    <property type="term" value="P:carbohydrate metabolic process"/>
    <property type="evidence" value="ECO:0007669"/>
    <property type="project" value="InterPro"/>
</dbReference>
<protein>
    <recommendedName>
        <fullName evidence="3">beta-N-acetylhexosaminidase</fullName>
        <ecNumber evidence="3">3.2.1.52</ecNumber>
    </recommendedName>
</protein>
<keyword evidence="4 9" id="KW-0378">Hydrolase</keyword>
<comment type="similarity">
    <text evidence="2">Belongs to the glycosyl hydrolase 3 family.</text>
</comment>
<dbReference type="GO" id="GO:0009254">
    <property type="term" value="P:peptidoglycan turnover"/>
    <property type="evidence" value="ECO:0007669"/>
    <property type="project" value="TreeGrafter"/>
</dbReference>
<evidence type="ECO:0000256" key="6">
    <source>
        <dbReference type="SAM" id="MobiDB-lite"/>
    </source>
</evidence>
<proteinExistence type="inferred from homology"/>
<dbReference type="GO" id="GO:0004563">
    <property type="term" value="F:beta-N-acetylhexosaminidase activity"/>
    <property type="evidence" value="ECO:0007669"/>
    <property type="project" value="UniProtKB-EC"/>
</dbReference>
<dbReference type="AlphaFoldDB" id="A0A9D1D279"/>
<reference evidence="9" key="2">
    <citation type="journal article" date="2021" name="PeerJ">
        <title>Extensive microbial diversity within the chicken gut microbiome revealed by metagenomics and culture.</title>
        <authorList>
            <person name="Gilroy R."/>
            <person name="Ravi A."/>
            <person name="Getino M."/>
            <person name="Pursley I."/>
            <person name="Horton D.L."/>
            <person name="Alikhan N.F."/>
            <person name="Baker D."/>
            <person name="Gharbi K."/>
            <person name="Hall N."/>
            <person name="Watson M."/>
            <person name="Adriaenssens E.M."/>
            <person name="Foster-Nyarko E."/>
            <person name="Jarju S."/>
            <person name="Secka A."/>
            <person name="Antonio M."/>
            <person name="Oren A."/>
            <person name="Chaudhuri R.R."/>
            <person name="La Ragione R."/>
            <person name="Hildebrand F."/>
            <person name="Pallen M.J."/>
        </authorList>
    </citation>
    <scope>NUCLEOTIDE SEQUENCE</scope>
    <source>
        <strain evidence="9">ChiGjej1B1-2707</strain>
    </source>
</reference>
<feature type="domain" description="Glycoside hydrolase family 3 N-terminal" evidence="8">
    <location>
        <begin position="80"/>
        <end position="411"/>
    </location>
</feature>
<dbReference type="InterPro" id="IPR017853">
    <property type="entry name" value="GH"/>
</dbReference>
<dbReference type="Pfam" id="PF00933">
    <property type="entry name" value="Glyco_hydro_3"/>
    <property type="match status" value="1"/>
</dbReference>
<keyword evidence="5" id="KW-0326">Glycosidase</keyword>
<organism evidence="9 10">
    <name type="scientific">Candidatus Aveggerthella stercoripullorum</name>
    <dbReference type="NCBI Taxonomy" id="2840688"/>
    <lineage>
        <taxon>Bacteria</taxon>
        <taxon>Bacillati</taxon>
        <taxon>Actinomycetota</taxon>
        <taxon>Coriobacteriia</taxon>
        <taxon>Eggerthellales</taxon>
        <taxon>Eggerthellaceae</taxon>
        <taxon>Eggerthellaceae incertae sedis</taxon>
        <taxon>Candidatus Aveggerthella</taxon>
    </lineage>
</organism>
<feature type="region of interest" description="Disordered" evidence="6">
    <location>
        <begin position="38"/>
        <end position="70"/>
    </location>
</feature>
<evidence type="ECO:0000259" key="8">
    <source>
        <dbReference type="Pfam" id="PF00933"/>
    </source>
</evidence>
<dbReference type="SUPFAM" id="SSF51445">
    <property type="entry name" value="(Trans)glycosidases"/>
    <property type="match status" value="1"/>
</dbReference>
<accession>A0A9D1D279</accession>
<feature type="signal peptide" evidence="7">
    <location>
        <begin position="1"/>
        <end position="31"/>
    </location>
</feature>
<keyword evidence="7" id="KW-0732">Signal</keyword>
<dbReference type="PROSITE" id="PS00775">
    <property type="entry name" value="GLYCOSYL_HYDROL_F3"/>
    <property type="match status" value="1"/>
</dbReference>
<evidence type="ECO:0000313" key="9">
    <source>
        <dbReference type="EMBL" id="HIR00814.1"/>
    </source>
</evidence>
<dbReference type="InterPro" id="IPR050226">
    <property type="entry name" value="NagZ_Beta-hexosaminidase"/>
</dbReference>
<sequence>MRSIVSEHRIARRAFALACVVLALTAAFALAACSSHTPVEPSSESTSLPVSDVSMPSATSGEESTSTATSETASLVANMTLEEKVAQMFIVKPEDITGVDTVVQAGEQTRAALEQYPVGGLIYFGTNLENADQTRAMLTATQEFAHEITGLPAFLCVDEEGGTVSRIGGTEGFGIENVGDMSAVGATGDTAYAKEVATNIGAYLTELGFNVDFAPDADVANNPDSDTMALRSFGTAGSEVAPFVKAQVEGFTDAGILSCAKHFPGIGGAEGDSHEVSIYSHKTLDEMAQDELLPFQAAIEADVPFIMVGHLSTPEATGDDTPASINPAIITDVLREQLGYDGIVITDSMSMGAVNERYTASEAAVLAIEAGVDIVLTPADFPAAYQSVLDAVSSGRISEERIDESVARIVQAKTELA</sequence>
<dbReference type="PROSITE" id="PS51257">
    <property type="entry name" value="PROKAR_LIPOPROTEIN"/>
    <property type="match status" value="1"/>
</dbReference>
<feature type="compositionally biased region" description="Low complexity" evidence="6">
    <location>
        <begin position="57"/>
        <end position="70"/>
    </location>
</feature>
<comment type="caution">
    <text evidence="9">The sequence shown here is derived from an EMBL/GenBank/DDBJ whole genome shotgun (WGS) entry which is preliminary data.</text>
</comment>
<dbReference type="InterPro" id="IPR019800">
    <property type="entry name" value="Glyco_hydro_3_AS"/>
</dbReference>
<evidence type="ECO:0000256" key="3">
    <source>
        <dbReference type="ARBA" id="ARBA00012663"/>
    </source>
</evidence>
<dbReference type="Proteomes" id="UP000824261">
    <property type="component" value="Unassembled WGS sequence"/>
</dbReference>
<feature type="chain" id="PRO_5038802215" description="beta-N-acetylhexosaminidase" evidence="7">
    <location>
        <begin position="32"/>
        <end position="417"/>
    </location>
</feature>